<comment type="caution">
    <text evidence="1">The sequence shown here is derived from an EMBL/GenBank/DDBJ whole genome shotgun (WGS) entry which is preliminary data.</text>
</comment>
<organism evidence="1 2">
    <name type="scientific">Dermacentor silvarum</name>
    <name type="common">Tick</name>
    <dbReference type="NCBI Taxonomy" id="543639"/>
    <lineage>
        <taxon>Eukaryota</taxon>
        <taxon>Metazoa</taxon>
        <taxon>Ecdysozoa</taxon>
        <taxon>Arthropoda</taxon>
        <taxon>Chelicerata</taxon>
        <taxon>Arachnida</taxon>
        <taxon>Acari</taxon>
        <taxon>Parasitiformes</taxon>
        <taxon>Ixodida</taxon>
        <taxon>Ixodoidea</taxon>
        <taxon>Ixodidae</taxon>
        <taxon>Rhipicephalinae</taxon>
        <taxon>Dermacentor</taxon>
    </lineage>
</organism>
<gene>
    <name evidence="1" type="ORF">HPB49_022264</name>
</gene>
<evidence type="ECO:0000313" key="1">
    <source>
        <dbReference type="EMBL" id="KAH7942238.1"/>
    </source>
</evidence>
<name>A0ACB8CHH4_DERSI</name>
<dbReference type="EMBL" id="CM023476">
    <property type="protein sequence ID" value="KAH7942238.1"/>
    <property type="molecule type" value="Genomic_DNA"/>
</dbReference>
<dbReference type="Proteomes" id="UP000821865">
    <property type="component" value="Chromosome 7"/>
</dbReference>
<keyword evidence="2" id="KW-1185">Reference proteome</keyword>
<evidence type="ECO:0000313" key="2">
    <source>
        <dbReference type="Proteomes" id="UP000821865"/>
    </source>
</evidence>
<sequence length="505" mass="55405">MSESNRCKENRNLRTATDRSRYPPAWSRRHNRSRTKSRPSRARDGKKKKKQEVNAAVLVFETRQSGMRRFLHHILSFGSRSSHGHSEAQEPEEGDRHASVSDLTTTTVGPSTHPPSLSASIMGFAIDLYRQLVVHNGATGSNGANAGGKSAGTPGNVVFSPFAVAAALSMTLAGARCDTARELEVALHTRDDEQIHNQFAAHLTQITSRALKVVFEVNNRMYSDLRYPVIEGYRAFLHDTYGEDAVRTVDFSFRHGEVRAEANDCVARATANTVRDVVGSDSVGPKTELALVSVAYFCGAWESPFQPAFTGPDEFHVDAHTVVRVNMMNQMQPFGIAHSEQLQATALEMPHLGGKTCMVIILPDQMDGLPALEQNLTTRNLSDLLNKVLVRPNVMLKLPKFVVQLSCKLREPLKAMGVRELFTTRANLSGIFEIGSPTLADVFHGAFLEVNEEGAESTAPSVEAIVGGGPGLGEITRITVNRPFIFLIKPRHGNIIFIMGSVRRP</sequence>
<reference evidence="1" key="1">
    <citation type="submission" date="2020-05" db="EMBL/GenBank/DDBJ databases">
        <title>Large-scale comparative analyses of tick genomes elucidate their genetic diversity and vector capacities.</title>
        <authorList>
            <person name="Jia N."/>
            <person name="Wang J."/>
            <person name="Shi W."/>
            <person name="Du L."/>
            <person name="Sun Y."/>
            <person name="Zhan W."/>
            <person name="Jiang J."/>
            <person name="Wang Q."/>
            <person name="Zhang B."/>
            <person name="Ji P."/>
            <person name="Sakyi L.B."/>
            <person name="Cui X."/>
            <person name="Yuan T."/>
            <person name="Jiang B."/>
            <person name="Yang W."/>
            <person name="Lam T.T.-Y."/>
            <person name="Chang Q."/>
            <person name="Ding S."/>
            <person name="Wang X."/>
            <person name="Zhu J."/>
            <person name="Ruan X."/>
            <person name="Zhao L."/>
            <person name="Wei J."/>
            <person name="Que T."/>
            <person name="Du C."/>
            <person name="Cheng J."/>
            <person name="Dai P."/>
            <person name="Han X."/>
            <person name="Huang E."/>
            <person name="Gao Y."/>
            <person name="Liu J."/>
            <person name="Shao H."/>
            <person name="Ye R."/>
            <person name="Li L."/>
            <person name="Wei W."/>
            <person name="Wang X."/>
            <person name="Wang C."/>
            <person name="Yang T."/>
            <person name="Huo Q."/>
            <person name="Li W."/>
            <person name="Guo W."/>
            <person name="Chen H."/>
            <person name="Zhou L."/>
            <person name="Ni X."/>
            <person name="Tian J."/>
            <person name="Zhou Y."/>
            <person name="Sheng Y."/>
            <person name="Liu T."/>
            <person name="Pan Y."/>
            <person name="Xia L."/>
            <person name="Li J."/>
            <person name="Zhao F."/>
            <person name="Cao W."/>
        </authorList>
    </citation>
    <scope>NUCLEOTIDE SEQUENCE</scope>
    <source>
        <strain evidence="1">Dsil-2018</strain>
    </source>
</reference>
<protein>
    <submittedName>
        <fullName evidence="1">Uncharacterized protein</fullName>
    </submittedName>
</protein>
<proteinExistence type="predicted"/>
<accession>A0ACB8CHH4</accession>